<dbReference type="EMBL" id="UINC01003530">
    <property type="protein sequence ID" value="SVA07141.1"/>
    <property type="molecule type" value="Genomic_DNA"/>
</dbReference>
<protein>
    <recommendedName>
        <fullName evidence="14">SecD export protein N-terminal TM domain-containing protein</fullName>
    </recommendedName>
</protein>
<keyword evidence="6 9" id="KW-1133">Transmembrane helix</keyword>
<dbReference type="HAMAP" id="MF_01463_B">
    <property type="entry name" value="SecD_B"/>
    <property type="match status" value="1"/>
</dbReference>
<dbReference type="PANTHER" id="PTHR30081:SF1">
    <property type="entry name" value="PROTEIN TRANSLOCASE SUBUNIT SECD"/>
    <property type="match status" value="1"/>
</dbReference>
<dbReference type="InterPro" id="IPR048634">
    <property type="entry name" value="SecD_SecF_C"/>
</dbReference>
<evidence type="ECO:0000256" key="5">
    <source>
        <dbReference type="ARBA" id="ARBA00022927"/>
    </source>
</evidence>
<dbReference type="AlphaFoldDB" id="A0A381SV11"/>
<feature type="transmembrane region" description="Helical" evidence="9">
    <location>
        <begin position="507"/>
        <end position="527"/>
    </location>
</feature>
<reference evidence="13" key="1">
    <citation type="submission" date="2018-05" db="EMBL/GenBank/DDBJ databases">
        <authorList>
            <person name="Lanie J.A."/>
            <person name="Ng W.-L."/>
            <person name="Kazmierczak K.M."/>
            <person name="Andrzejewski T.M."/>
            <person name="Davidsen T.M."/>
            <person name="Wayne K.J."/>
            <person name="Tettelin H."/>
            <person name="Glass J.I."/>
            <person name="Rusch D."/>
            <person name="Podicherti R."/>
            <person name="Tsui H.-C.T."/>
            <person name="Winkler M.E."/>
        </authorList>
    </citation>
    <scope>NUCLEOTIDE SEQUENCE</scope>
</reference>
<evidence type="ECO:0000259" key="10">
    <source>
        <dbReference type="Pfam" id="PF02355"/>
    </source>
</evidence>
<dbReference type="FunFam" id="1.20.1640.10:FF:000004">
    <property type="entry name" value="Protein translocase subunit SecD"/>
    <property type="match status" value="1"/>
</dbReference>
<gene>
    <name evidence="13" type="ORF">METZ01_LOCUS59995</name>
</gene>
<feature type="domain" description="Protein translocase subunit SecDF P1" evidence="11">
    <location>
        <begin position="148"/>
        <end position="206"/>
    </location>
</feature>
<dbReference type="PANTHER" id="PTHR30081">
    <property type="entry name" value="PROTEIN-EXPORT MEMBRANE PROTEIN SEC"/>
    <property type="match status" value="1"/>
</dbReference>
<evidence type="ECO:0000256" key="2">
    <source>
        <dbReference type="ARBA" id="ARBA00022448"/>
    </source>
</evidence>
<evidence type="ECO:0000256" key="1">
    <source>
        <dbReference type="ARBA" id="ARBA00004651"/>
    </source>
</evidence>
<evidence type="ECO:0000256" key="8">
    <source>
        <dbReference type="ARBA" id="ARBA00023136"/>
    </source>
</evidence>
<comment type="subcellular location">
    <subcellularLocation>
        <location evidence="1">Cell membrane</location>
        <topology evidence="1">Multi-pass membrane protein</topology>
    </subcellularLocation>
</comment>
<proteinExistence type="inferred from homology"/>
<feature type="domain" description="SecDF P1 head subdomain" evidence="12">
    <location>
        <begin position="353"/>
        <end position="459"/>
    </location>
</feature>
<keyword evidence="5" id="KW-0653">Protein transport</keyword>
<dbReference type="SUPFAM" id="SSF82866">
    <property type="entry name" value="Multidrug efflux transporter AcrB transmembrane domain"/>
    <property type="match status" value="1"/>
</dbReference>
<name>A0A381SV11_9ZZZZ</name>
<evidence type="ECO:0000256" key="3">
    <source>
        <dbReference type="ARBA" id="ARBA00022475"/>
    </source>
</evidence>
<dbReference type="InterPro" id="IPR005791">
    <property type="entry name" value="SecD"/>
</dbReference>
<feature type="transmembrane region" description="Helical" evidence="9">
    <location>
        <begin position="533"/>
        <end position="552"/>
    </location>
</feature>
<dbReference type="GO" id="GO:0005886">
    <property type="term" value="C:plasma membrane"/>
    <property type="evidence" value="ECO:0007669"/>
    <property type="project" value="UniProtKB-SubCell"/>
</dbReference>
<dbReference type="InterPro" id="IPR048631">
    <property type="entry name" value="SecD_1st"/>
</dbReference>
<evidence type="ECO:0000256" key="4">
    <source>
        <dbReference type="ARBA" id="ARBA00022692"/>
    </source>
</evidence>
<dbReference type="Pfam" id="PF22599">
    <property type="entry name" value="SecDF_P1_head"/>
    <property type="match status" value="1"/>
</dbReference>
<keyword evidence="3" id="KW-1003">Cell membrane</keyword>
<evidence type="ECO:0000259" key="11">
    <source>
        <dbReference type="Pfam" id="PF21760"/>
    </source>
</evidence>
<dbReference type="Gene3D" id="3.30.1360.200">
    <property type="match status" value="1"/>
</dbReference>
<sequence>MSKNLTPRYIIIGLVLAWALLTLWPSIKYQQLSPEDIQYMRETGTLEDLENKIIKQGLDLKGGIYIVLEVDLPTLVTTLAINKDPKFERTVNEVRNILAENPQKKFFTVFTEKISENGLRLPRYYDVDYGAKAEDIINSIREQADDAINRVLEILQNRVDQFGVSEPTIQKQGNRRIIVELAGIQDSERARALLQSTAQLEFFMVKSPEATNDILSQIDKAVRGDEELEALVAAVDGEQAQTEDGELAVSNDQTISISELFGDDGLSSEDAGSGDTAVVVDQNIFQERPFSSMLRALGNNIAVPEKNLYAIKKIINKPEVQDKLSLGNGRFLFAPEAENYTTNTGLEEPLVSMYYLEHDADLTGGVIEEANATIGGQGTSAVGQPIVLLDMNSDGARTWSRITGANIGRRIAIVLDKKVHMAPSIRTKITDGGTLIEGFANMDEAKDIAIVLRAGALPAPVKIIEERIVGPSLGADSVKKGTYSVLLGLTLILVFIPFYYKLSGIIADFALIWNILLVLAVLASLGATLTLPGIAALILTVGMSVDANVIIFERIREESRKGKTPRTAIDSGYARALTTIIDANVTTLVAALVLYQFGTGPIKGFATVLFWGIIISMFTAIFVTRTIFNSFTERKGLEKLSI</sequence>
<dbReference type="InterPro" id="IPR054384">
    <property type="entry name" value="SecDF_P1_head"/>
</dbReference>
<evidence type="ECO:0000259" key="12">
    <source>
        <dbReference type="Pfam" id="PF22599"/>
    </source>
</evidence>
<dbReference type="InterPro" id="IPR022813">
    <property type="entry name" value="SecD/SecF_arch_bac"/>
</dbReference>
<dbReference type="GO" id="GO:0015450">
    <property type="term" value="F:protein-transporting ATPase activity"/>
    <property type="evidence" value="ECO:0007669"/>
    <property type="project" value="InterPro"/>
</dbReference>
<keyword evidence="8 9" id="KW-0472">Membrane</keyword>
<evidence type="ECO:0008006" key="14">
    <source>
        <dbReference type="Google" id="ProtNLM"/>
    </source>
</evidence>
<accession>A0A381SV11</accession>
<feature type="transmembrane region" description="Helical" evidence="9">
    <location>
        <begin position="573"/>
        <end position="597"/>
    </location>
</feature>
<keyword evidence="4 9" id="KW-0812">Transmembrane</keyword>
<dbReference type="NCBIfam" id="TIGR01129">
    <property type="entry name" value="secD"/>
    <property type="match status" value="1"/>
</dbReference>
<feature type="transmembrane region" description="Helical" evidence="9">
    <location>
        <begin position="609"/>
        <end position="628"/>
    </location>
</feature>
<evidence type="ECO:0000256" key="6">
    <source>
        <dbReference type="ARBA" id="ARBA00022989"/>
    </source>
</evidence>
<dbReference type="Pfam" id="PF21760">
    <property type="entry name" value="SecD_1st"/>
    <property type="match status" value="1"/>
</dbReference>
<dbReference type="Gene3D" id="1.20.1640.10">
    <property type="entry name" value="Multidrug efflux transporter AcrB transmembrane domain"/>
    <property type="match status" value="1"/>
</dbReference>
<evidence type="ECO:0000313" key="13">
    <source>
        <dbReference type="EMBL" id="SVA07141.1"/>
    </source>
</evidence>
<dbReference type="InterPro" id="IPR055344">
    <property type="entry name" value="SecD_SecF_C_bact"/>
</dbReference>
<dbReference type="Gene3D" id="3.30.70.3220">
    <property type="match status" value="1"/>
</dbReference>
<keyword evidence="2" id="KW-0813">Transport</keyword>
<dbReference type="NCBIfam" id="TIGR00916">
    <property type="entry name" value="2A0604s01"/>
    <property type="match status" value="1"/>
</dbReference>
<dbReference type="Pfam" id="PF02355">
    <property type="entry name" value="SecD_SecF_C"/>
    <property type="match status" value="1"/>
</dbReference>
<feature type="transmembrane region" description="Helical" evidence="9">
    <location>
        <begin position="481"/>
        <end position="500"/>
    </location>
</feature>
<organism evidence="13">
    <name type="scientific">marine metagenome</name>
    <dbReference type="NCBI Taxonomy" id="408172"/>
    <lineage>
        <taxon>unclassified sequences</taxon>
        <taxon>metagenomes</taxon>
        <taxon>ecological metagenomes</taxon>
    </lineage>
</organism>
<evidence type="ECO:0000256" key="7">
    <source>
        <dbReference type="ARBA" id="ARBA00023010"/>
    </source>
</evidence>
<keyword evidence="7" id="KW-0811">Translocation</keyword>
<feature type="domain" description="Protein export membrane protein SecD/SecF C-terminal" evidence="10">
    <location>
        <begin position="461"/>
        <end position="632"/>
    </location>
</feature>
<evidence type="ECO:0000256" key="9">
    <source>
        <dbReference type="SAM" id="Phobius"/>
    </source>
</evidence>
<dbReference type="GO" id="GO:0006886">
    <property type="term" value="P:intracellular protein transport"/>
    <property type="evidence" value="ECO:0007669"/>
    <property type="project" value="InterPro"/>
</dbReference>